<sequence>GFVCLLVLCRTAEAEQKLLGDESDGSRAHPIHVIPLFLEDEDGEKGEKISLDDDPLLPFSTRWTCGDCHSYGVISKGLHFNVADPNVAPGRPGQPWILVDARTGTQIPLSYRSWPGTFKPEQVGMTAREFTRYFGRHTPGGGAGELETEDPDEIMREFITGKLEINCLACHNADPAHNQGEYFTQVVRENFRWAAAATCEFASVSGSARDMPETYDPFMPEPPEDPKKVPPTVKYRENTFDHKNNVSFNIVREVPNHRCYFCHSNLYI</sequence>
<dbReference type="SUPFAM" id="SSF48695">
    <property type="entry name" value="Multiheme cytochromes"/>
    <property type="match status" value="1"/>
</dbReference>
<comment type="caution">
    <text evidence="1">The sequence shown here is derived from an EMBL/GenBank/DDBJ whole genome shotgun (WGS) entry which is preliminary data.</text>
</comment>
<proteinExistence type="predicted"/>
<dbReference type="InterPro" id="IPR036280">
    <property type="entry name" value="Multihaem_cyt_sf"/>
</dbReference>
<protein>
    <submittedName>
        <fullName evidence="1">Uncharacterized protein</fullName>
    </submittedName>
</protein>
<feature type="non-terminal residue" evidence="1">
    <location>
        <position position="268"/>
    </location>
</feature>
<feature type="non-terminal residue" evidence="1">
    <location>
        <position position="1"/>
    </location>
</feature>
<dbReference type="AlphaFoldDB" id="X1TTW1"/>
<evidence type="ECO:0000313" key="1">
    <source>
        <dbReference type="EMBL" id="GAI90975.1"/>
    </source>
</evidence>
<dbReference type="EMBL" id="BARW01021702">
    <property type="protein sequence ID" value="GAI90975.1"/>
    <property type="molecule type" value="Genomic_DNA"/>
</dbReference>
<organism evidence="1">
    <name type="scientific">marine sediment metagenome</name>
    <dbReference type="NCBI Taxonomy" id="412755"/>
    <lineage>
        <taxon>unclassified sequences</taxon>
        <taxon>metagenomes</taxon>
        <taxon>ecological metagenomes</taxon>
    </lineage>
</organism>
<gene>
    <name evidence="1" type="ORF">S12H4_36408</name>
</gene>
<name>X1TTW1_9ZZZZ</name>
<reference evidence="1" key="1">
    <citation type="journal article" date="2014" name="Front. Microbiol.">
        <title>High frequency of phylogenetically diverse reductive dehalogenase-homologous genes in deep subseafloor sedimentary metagenomes.</title>
        <authorList>
            <person name="Kawai M."/>
            <person name="Futagami T."/>
            <person name="Toyoda A."/>
            <person name="Takaki Y."/>
            <person name="Nishi S."/>
            <person name="Hori S."/>
            <person name="Arai W."/>
            <person name="Tsubouchi T."/>
            <person name="Morono Y."/>
            <person name="Uchiyama I."/>
            <person name="Ito T."/>
            <person name="Fujiyama A."/>
            <person name="Inagaki F."/>
            <person name="Takami H."/>
        </authorList>
    </citation>
    <scope>NUCLEOTIDE SEQUENCE</scope>
    <source>
        <strain evidence="1">Expedition CK06-06</strain>
    </source>
</reference>
<accession>X1TTW1</accession>